<dbReference type="EMBL" id="RKHO01000001">
    <property type="protein sequence ID" value="ROR92593.1"/>
    <property type="molecule type" value="Genomic_DNA"/>
</dbReference>
<gene>
    <name evidence="2" type="ORF">EDD33_3485</name>
</gene>
<organism evidence="2 3">
    <name type="scientific">Nocardioides aurantiacus</name>
    <dbReference type="NCBI Taxonomy" id="86796"/>
    <lineage>
        <taxon>Bacteria</taxon>
        <taxon>Bacillati</taxon>
        <taxon>Actinomycetota</taxon>
        <taxon>Actinomycetes</taxon>
        <taxon>Propionibacteriales</taxon>
        <taxon>Nocardioidaceae</taxon>
        <taxon>Nocardioides</taxon>
    </lineage>
</organism>
<keyword evidence="1" id="KW-1133">Transmembrane helix</keyword>
<keyword evidence="1" id="KW-0472">Membrane</keyword>
<evidence type="ECO:0000256" key="1">
    <source>
        <dbReference type="SAM" id="Phobius"/>
    </source>
</evidence>
<comment type="caution">
    <text evidence="2">The sequence shown here is derived from an EMBL/GenBank/DDBJ whole genome shotgun (WGS) entry which is preliminary data.</text>
</comment>
<keyword evidence="1" id="KW-0812">Transmembrane</keyword>
<dbReference type="AlphaFoldDB" id="A0A3N2CYR0"/>
<sequence length="113" mass="12672">MTNALLDFVFGVFAWVASGAALLGTGAQVSAWAYQADVRRSGWPDAKVPRLFTNFSLFLTHQHDEDRDDVARGRYLQNSVLGWQWLRFAALTAFFAANLQLVVQVLRLLSRLA</sequence>
<protein>
    <submittedName>
        <fullName evidence="2">Uncharacterized protein</fullName>
    </submittedName>
</protein>
<proteinExistence type="predicted"/>
<name>A0A3N2CYR0_9ACTN</name>
<dbReference type="RefSeq" id="WP_123392250.1">
    <property type="nucleotide sequence ID" value="NZ_RKHO01000001.1"/>
</dbReference>
<evidence type="ECO:0000313" key="3">
    <source>
        <dbReference type="Proteomes" id="UP000281738"/>
    </source>
</evidence>
<dbReference type="Proteomes" id="UP000281738">
    <property type="component" value="Unassembled WGS sequence"/>
</dbReference>
<feature type="transmembrane region" description="Helical" evidence="1">
    <location>
        <begin position="85"/>
        <end position="109"/>
    </location>
</feature>
<accession>A0A3N2CYR0</accession>
<evidence type="ECO:0000313" key="2">
    <source>
        <dbReference type="EMBL" id="ROR92593.1"/>
    </source>
</evidence>
<reference evidence="2 3" key="1">
    <citation type="submission" date="2018-11" db="EMBL/GenBank/DDBJ databases">
        <title>Sequencing the genomes of 1000 actinobacteria strains.</title>
        <authorList>
            <person name="Klenk H.-P."/>
        </authorList>
    </citation>
    <scope>NUCLEOTIDE SEQUENCE [LARGE SCALE GENOMIC DNA]</scope>
    <source>
        <strain evidence="2 3">DSM 12652</strain>
    </source>
</reference>
<keyword evidence="3" id="KW-1185">Reference proteome</keyword>